<sequence length="278" mass="30480">MRFNLHETTSLLTSDWSLSPTAGYPVASKSLTRNSWRLNQQLNSHNIKTLTLSTKATAASRRRPRAAAAADRRRKIVSGQFDEENPFMLISSVLLVQPDEGVSDLVVDRIGSSAAACGDPSTVCDRACATARFAPDSHAMASRPADLLRTGCARLERQACCRAPRVACDRRHRRACGCATAVERAAMRRTKYGDRPWAIGRRLGRCGRTLGDAGRTLSSANAPLKRAASRDGPRTAAANFSWWRRRRRRPPLRRRSGDVVTAGLNSSRVWFGPVPGSP</sequence>
<reference evidence="1 2" key="1">
    <citation type="journal article" date="2015" name="Proc. Natl. Acad. Sci. U.S.A.">
        <title>The resurrection genome of Boea hygrometrica: A blueprint for survival of dehydration.</title>
        <authorList>
            <person name="Xiao L."/>
            <person name="Yang G."/>
            <person name="Zhang L."/>
            <person name="Yang X."/>
            <person name="Zhao S."/>
            <person name="Ji Z."/>
            <person name="Zhou Q."/>
            <person name="Hu M."/>
            <person name="Wang Y."/>
            <person name="Chen M."/>
            <person name="Xu Y."/>
            <person name="Jin H."/>
            <person name="Xiao X."/>
            <person name="Hu G."/>
            <person name="Bao F."/>
            <person name="Hu Y."/>
            <person name="Wan P."/>
            <person name="Li L."/>
            <person name="Deng X."/>
            <person name="Kuang T."/>
            <person name="Xiang C."/>
            <person name="Zhu J.K."/>
            <person name="Oliver M.J."/>
            <person name="He Y."/>
        </authorList>
    </citation>
    <scope>NUCLEOTIDE SEQUENCE [LARGE SCALE GENOMIC DNA]</scope>
    <source>
        <strain evidence="2">cv. XS01</strain>
    </source>
</reference>
<evidence type="ECO:0000313" key="2">
    <source>
        <dbReference type="Proteomes" id="UP000250235"/>
    </source>
</evidence>
<keyword evidence="2" id="KW-1185">Reference proteome</keyword>
<dbReference type="AlphaFoldDB" id="A0A2Z7BZP6"/>
<dbReference type="EMBL" id="KV000875">
    <property type="protein sequence ID" value="KZV39884.1"/>
    <property type="molecule type" value="Genomic_DNA"/>
</dbReference>
<organism evidence="1 2">
    <name type="scientific">Dorcoceras hygrometricum</name>
    <dbReference type="NCBI Taxonomy" id="472368"/>
    <lineage>
        <taxon>Eukaryota</taxon>
        <taxon>Viridiplantae</taxon>
        <taxon>Streptophyta</taxon>
        <taxon>Embryophyta</taxon>
        <taxon>Tracheophyta</taxon>
        <taxon>Spermatophyta</taxon>
        <taxon>Magnoliopsida</taxon>
        <taxon>eudicotyledons</taxon>
        <taxon>Gunneridae</taxon>
        <taxon>Pentapetalae</taxon>
        <taxon>asterids</taxon>
        <taxon>lamiids</taxon>
        <taxon>Lamiales</taxon>
        <taxon>Gesneriaceae</taxon>
        <taxon>Didymocarpoideae</taxon>
        <taxon>Trichosporeae</taxon>
        <taxon>Loxocarpinae</taxon>
        <taxon>Dorcoceras</taxon>
    </lineage>
</organism>
<name>A0A2Z7BZP6_9LAMI</name>
<proteinExistence type="predicted"/>
<gene>
    <name evidence="1" type="ORF">F511_06470</name>
</gene>
<protein>
    <submittedName>
        <fullName evidence="1">Uncharacterized protein</fullName>
    </submittedName>
</protein>
<evidence type="ECO:0000313" key="1">
    <source>
        <dbReference type="EMBL" id="KZV39884.1"/>
    </source>
</evidence>
<accession>A0A2Z7BZP6</accession>
<dbReference type="Proteomes" id="UP000250235">
    <property type="component" value="Unassembled WGS sequence"/>
</dbReference>